<protein>
    <submittedName>
        <fullName evidence="1">Uncharacterized protein</fullName>
    </submittedName>
</protein>
<comment type="caution">
    <text evidence="1">The sequence shown here is derived from an EMBL/GenBank/DDBJ whole genome shotgun (WGS) entry which is preliminary data.</text>
</comment>
<dbReference type="AlphaFoldDB" id="A0A0F9TE54"/>
<dbReference type="EMBL" id="LAZR01000278">
    <property type="protein sequence ID" value="KKN77479.1"/>
    <property type="molecule type" value="Genomic_DNA"/>
</dbReference>
<name>A0A0F9TE54_9ZZZZ</name>
<proteinExistence type="predicted"/>
<reference evidence="1" key="1">
    <citation type="journal article" date="2015" name="Nature">
        <title>Complex archaea that bridge the gap between prokaryotes and eukaryotes.</title>
        <authorList>
            <person name="Spang A."/>
            <person name="Saw J.H."/>
            <person name="Jorgensen S.L."/>
            <person name="Zaremba-Niedzwiedzka K."/>
            <person name="Martijn J."/>
            <person name="Lind A.E."/>
            <person name="van Eijk R."/>
            <person name="Schleper C."/>
            <person name="Guy L."/>
            <person name="Ettema T.J."/>
        </authorList>
    </citation>
    <scope>NUCLEOTIDE SEQUENCE</scope>
</reference>
<organism evidence="1">
    <name type="scientific">marine sediment metagenome</name>
    <dbReference type="NCBI Taxonomy" id="412755"/>
    <lineage>
        <taxon>unclassified sequences</taxon>
        <taxon>metagenomes</taxon>
        <taxon>ecological metagenomes</taxon>
    </lineage>
</organism>
<gene>
    <name evidence="1" type="ORF">LCGC14_0360380</name>
</gene>
<accession>A0A0F9TE54</accession>
<evidence type="ECO:0000313" key="1">
    <source>
        <dbReference type="EMBL" id="KKN77479.1"/>
    </source>
</evidence>
<sequence length="46" mass="5355">MKYHIERPGAIGIIASFEHESDRDYCIETLREVYNDCVFTATSDEE</sequence>